<dbReference type="OrthoDB" id="5340910at2759"/>
<comment type="caution">
    <text evidence="5">The sequence shown here is derived from an EMBL/GenBank/DDBJ whole genome shotgun (WGS) entry which is preliminary data.</text>
</comment>
<feature type="region of interest" description="Disordered" evidence="3">
    <location>
        <begin position="1"/>
        <end position="26"/>
    </location>
</feature>
<dbReference type="PROSITE" id="PS50002">
    <property type="entry name" value="SH3"/>
    <property type="match status" value="1"/>
</dbReference>
<dbReference type="Pfam" id="PF14604">
    <property type="entry name" value="SH3_9"/>
    <property type="match status" value="1"/>
</dbReference>
<evidence type="ECO:0000313" key="6">
    <source>
        <dbReference type="Proteomes" id="UP000242146"/>
    </source>
</evidence>
<dbReference type="Gene3D" id="2.30.30.40">
    <property type="entry name" value="SH3 Domains"/>
    <property type="match status" value="1"/>
</dbReference>
<evidence type="ECO:0000256" key="3">
    <source>
        <dbReference type="SAM" id="MobiDB-lite"/>
    </source>
</evidence>
<reference evidence="5 6" key="1">
    <citation type="submission" date="2016-07" db="EMBL/GenBank/DDBJ databases">
        <title>Pervasive Adenine N6-methylation of Active Genes in Fungi.</title>
        <authorList>
            <consortium name="DOE Joint Genome Institute"/>
            <person name="Mondo S.J."/>
            <person name="Dannebaum R.O."/>
            <person name="Kuo R.C."/>
            <person name="Labutti K."/>
            <person name="Haridas S."/>
            <person name="Kuo A."/>
            <person name="Salamov A."/>
            <person name="Ahrendt S.R."/>
            <person name="Lipzen A."/>
            <person name="Sullivan W."/>
            <person name="Andreopoulos W.B."/>
            <person name="Clum A."/>
            <person name="Lindquist E."/>
            <person name="Daum C."/>
            <person name="Ramamoorthy G.K."/>
            <person name="Gryganskyi A."/>
            <person name="Culley D."/>
            <person name="Magnuson J.K."/>
            <person name="James T.Y."/>
            <person name="O'Malley M.A."/>
            <person name="Stajich J.E."/>
            <person name="Spatafora J.W."/>
            <person name="Visel A."/>
            <person name="Grigoriev I.V."/>
        </authorList>
    </citation>
    <scope>NUCLEOTIDE SEQUENCE [LARGE SCALE GENOMIC DNA]</scope>
    <source>
        <strain evidence="5 6">NRRL 3301</strain>
    </source>
</reference>
<dbReference type="SMART" id="SM00326">
    <property type="entry name" value="SH3"/>
    <property type="match status" value="1"/>
</dbReference>
<evidence type="ECO:0000256" key="2">
    <source>
        <dbReference type="PROSITE-ProRule" id="PRU00192"/>
    </source>
</evidence>
<dbReference type="EMBL" id="MCGT01000020">
    <property type="protein sequence ID" value="ORX51719.1"/>
    <property type="molecule type" value="Genomic_DNA"/>
</dbReference>
<dbReference type="InterPro" id="IPR036028">
    <property type="entry name" value="SH3-like_dom_sf"/>
</dbReference>
<keyword evidence="6" id="KW-1185">Reference proteome</keyword>
<evidence type="ECO:0000256" key="1">
    <source>
        <dbReference type="ARBA" id="ARBA00022443"/>
    </source>
</evidence>
<proteinExistence type="predicted"/>
<dbReference type="InterPro" id="IPR001452">
    <property type="entry name" value="SH3_domain"/>
</dbReference>
<accession>A0A1X2GF73</accession>
<dbReference type="Proteomes" id="UP000242146">
    <property type="component" value="Unassembled WGS sequence"/>
</dbReference>
<dbReference type="AlphaFoldDB" id="A0A1X2GF73"/>
<evidence type="ECO:0000259" key="4">
    <source>
        <dbReference type="PROSITE" id="PS50002"/>
    </source>
</evidence>
<protein>
    <recommendedName>
        <fullName evidence="4">SH3 domain-containing protein</fullName>
    </recommendedName>
</protein>
<evidence type="ECO:0000313" key="5">
    <source>
        <dbReference type="EMBL" id="ORX51719.1"/>
    </source>
</evidence>
<dbReference type="SUPFAM" id="SSF50044">
    <property type="entry name" value="SH3-domain"/>
    <property type="match status" value="1"/>
</dbReference>
<feature type="domain" description="SH3" evidence="4">
    <location>
        <begin position="27"/>
        <end position="89"/>
    </location>
</feature>
<keyword evidence="1 2" id="KW-0728">SH3 domain</keyword>
<sequence length="120" mass="13077">MASPPPQQPQVLPPADGSQPGDIWQQPPLGTYIVTATYTPTLSDEIDIQAGDQVQVFEEYDDGWCLGLNLTRGQTRGVFPKHCVLPDSQNTSSNNLLPDDIQAKAGKRVSSLIMDKTQLL</sequence>
<organism evidence="5 6">
    <name type="scientific">Hesseltinella vesiculosa</name>
    <dbReference type="NCBI Taxonomy" id="101127"/>
    <lineage>
        <taxon>Eukaryota</taxon>
        <taxon>Fungi</taxon>
        <taxon>Fungi incertae sedis</taxon>
        <taxon>Mucoromycota</taxon>
        <taxon>Mucoromycotina</taxon>
        <taxon>Mucoromycetes</taxon>
        <taxon>Mucorales</taxon>
        <taxon>Cunninghamellaceae</taxon>
        <taxon>Hesseltinella</taxon>
    </lineage>
</organism>
<gene>
    <name evidence="5" type="ORF">DM01DRAFT_255755</name>
</gene>
<name>A0A1X2GF73_9FUNG</name>
<dbReference type="STRING" id="101127.A0A1X2GF73"/>
<feature type="compositionally biased region" description="Pro residues" evidence="3">
    <location>
        <begin position="1"/>
        <end position="12"/>
    </location>
</feature>